<evidence type="ECO:0000256" key="6">
    <source>
        <dbReference type="ARBA" id="ARBA00029555"/>
    </source>
</evidence>
<keyword evidence="2" id="KW-0963">Cytoplasm</keyword>
<feature type="domain" description="CFAP91" evidence="8">
    <location>
        <begin position="176"/>
        <end position="328"/>
    </location>
</feature>
<dbReference type="EMBL" id="VXIV02001713">
    <property type="protein sequence ID" value="KAF6030374.1"/>
    <property type="molecule type" value="Genomic_DNA"/>
</dbReference>
<keyword evidence="7" id="KW-0175">Coiled coil</keyword>
<dbReference type="OrthoDB" id="567787at2759"/>
<dbReference type="InterPro" id="IPR026720">
    <property type="entry name" value="CFAP91"/>
</dbReference>
<feature type="coiled-coil region" evidence="7">
    <location>
        <begin position="270"/>
        <end position="298"/>
    </location>
</feature>
<dbReference type="PANTHER" id="PTHR22455:SF10">
    <property type="entry name" value="CILIA- AND FLAGELLA-ASSOCIATED PROTEIN 91"/>
    <property type="match status" value="1"/>
</dbReference>
<accession>A0A7J7JXC4</accession>
<comment type="subcellular location">
    <subcellularLocation>
        <location evidence="1">Cytoplasm</location>
        <location evidence="1">Cytoskeleton</location>
        <location evidence="1">Cilium axoneme</location>
    </subcellularLocation>
</comment>
<evidence type="ECO:0000256" key="2">
    <source>
        <dbReference type="ARBA" id="ARBA00022490"/>
    </source>
</evidence>
<evidence type="ECO:0000256" key="1">
    <source>
        <dbReference type="ARBA" id="ARBA00004430"/>
    </source>
</evidence>
<evidence type="ECO:0000313" key="10">
    <source>
        <dbReference type="Proteomes" id="UP000593567"/>
    </source>
</evidence>
<dbReference type="InterPro" id="IPR032840">
    <property type="entry name" value="CFAP91_dom"/>
</dbReference>
<dbReference type="Pfam" id="PF14738">
    <property type="entry name" value="CFAP91"/>
    <property type="match status" value="1"/>
</dbReference>
<keyword evidence="3" id="KW-0206">Cytoskeleton</keyword>
<keyword evidence="10" id="KW-1185">Reference proteome</keyword>
<comment type="similarity">
    <text evidence="5">Belongs to the CFAP91 family.</text>
</comment>
<evidence type="ECO:0000313" key="9">
    <source>
        <dbReference type="EMBL" id="KAF6030374.1"/>
    </source>
</evidence>
<dbReference type="GO" id="GO:0005930">
    <property type="term" value="C:axoneme"/>
    <property type="evidence" value="ECO:0007669"/>
    <property type="project" value="UniProtKB-SubCell"/>
</dbReference>
<proteinExistence type="inferred from homology"/>
<sequence>MATQTIRRTHVVPTRPHDYLYDPHHTLSSERDHARATFQAHTNTDRVKKVPVYKTMFSELRHHPRFNYQLEITDPVPKFVSRQWGGYAEQAREALVRHTTFNYDPSVNVPAKVFADAEVSGRNRAKYFKRPHIPFLQQVPPDVLLASARNDPLMAADAINAHLHRAPTPLVKTVQTQTDYRDGEAQTDPYSPEYVVRPGSQPELLTLATLSFGRGLPAGLAEVEMIERARAKRAWEATLPPLNDTSQLEKRRKMMDEMERQEWALREREIERLQEARLQLLTKLLKQREQNHAELNIKRLDKMWRKKQKEKEAFIQKVRHEHIRAIRKLTASRNNVENKMERRDFTKDYVNPDSQTYAPLTRIGVFLDRNSENYNVKSRYISTYEGLLELENFLPDFVVQPRIKAPKPKTVTKAGFTKRKYRQDAELAEIHQQLVEAKNREVESAKPLRFLQKIEKPIPRPPTPSVESIPEEEEDEELAITHLQQIIRGRAIQNMMFEGKEKRMELIKELRSTHALQAAEQEVKRQEKQTTLAVQRQRMLHDHKESFIDEAMSELEGSSVGDAVDFLSKELIRLQEERRIHAFSMLAERRRRIREAEESGMRQVEERRRREEDEIFKQLVKVHQTTVDSYLESVVATAIDNTASEQARQEIEIIADQVNDLAYELEDKRTVLESEEIVSELVHSFLLPEVQKETFKAKIRNGQRKYLLAAHQEIVKDGEAVIKENPGKFAKQ</sequence>
<evidence type="ECO:0000256" key="7">
    <source>
        <dbReference type="SAM" id="Coils"/>
    </source>
</evidence>
<organism evidence="9 10">
    <name type="scientific">Bugula neritina</name>
    <name type="common">Brown bryozoan</name>
    <name type="synonym">Sertularia neritina</name>
    <dbReference type="NCBI Taxonomy" id="10212"/>
    <lineage>
        <taxon>Eukaryota</taxon>
        <taxon>Metazoa</taxon>
        <taxon>Spiralia</taxon>
        <taxon>Lophotrochozoa</taxon>
        <taxon>Bryozoa</taxon>
        <taxon>Gymnolaemata</taxon>
        <taxon>Cheilostomatida</taxon>
        <taxon>Flustrina</taxon>
        <taxon>Buguloidea</taxon>
        <taxon>Bugulidae</taxon>
        <taxon>Bugula</taxon>
    </lineage>
</organism>
<evidence type="ECO:0000256" key="3">
    <source>
        <dbReference type="ARBA" id="ARBA00023212"/>
    </source>
</evidence>
<evidence type="ECO:0000259" key="8">
    <source>
        <dbReference type="Pfam" id="PF14738"/>
    </source>
</evidence>
<keyword evidence="4" id="KW-0966">Cell projection</keyword>
<name>A0A7J7JXC4_BUGNE</name>
<reference evidence="9" key="1">
    <citation type="submission" date="2020-06" db="EMBL/GenBank/DDBJ databases">
        <title>Draft genome of Bugula neritina, a colonial animal packing powerful symbionts and potential medicines.</title>
        <authorList>
            <person name="Rayko M."/>
        </authorList>
    </citation>
    <scope>NUCLEOTIDE SEQUENCE [LARGE SCALE GENOMIC DNA]</scope>
    <source>
        <strain evidence="9">Kwan_BN1</strain>
    </source>
</reference>
<evidence type="ECO:0000256" key="4">
    <source>
        <dbReference type="ARBA" id="ARBA00023273"/>
    </source>
</evidence>
<dbReference type="Proteomes" id="UP000593567">
    <property type="component" value="Unassembled WGS sequence"/>
</dbReference>
<evidence type="ECO:0000256" key="5">
    <source>
        <dbReference type="ARBA" id="ARBA00029468"/>
    </source>
</evidence>
<dbReference type="AlphaFoldDB" id="A0A7J7JXC4"/>
<comment type="caution">
    <text evidence="9">The sequence shown here is derived from an EMBL/GenBank/DDBJ whole genome shotgun (WGS) entry which is preliminary data.</text>
</comment>
<protein>
    <recommendedName>
        <fullName evidence="6">Cilia- and flagella-associated protein 91</fullName>
    </recommendedName>
</protein>
<dbReference type="PANTHER" id="PTHR22455">
    <property type="entry name" value="CILIA- AND FLAGELLA-ASSOCIATED PROTEIN 91"/>
    <property type="match status" value="1"/>
</dbReference>
<gene>
    <name evidence="9" type="ORF">EB796_011359</name>
</gene>